<accession>A0ABS8SSJ5</accession>
<protein>
    <submittedName>
        <fullName evidence="1">Uncharacterized protein</fullName>
    </submittedName>
</protein>
<proteinExistence type="predicted"/>
<dbReference type="Proteomes" id="UP000823775">
    <property type="component" value="Unassembled WGS sequence"/>
</dbReference>
<evidence type="ECO:0000313" key="2">
    <source>
        <dbReference type="Proteomes" id="UP000823775"/>
    </source>
</evidence>
<reference evidence="1 2" key="1">
    <citation type="journal article" date="2021" name="BMC Genomics">
        <title>Datura genome reveals duplications of psychoactive alkaloid biosynthetic genes and high mutation rate following tissue culture.</title>
        <authorList>
            <person name="Rajewski A."/>
            <person name="Carter-House D."/>
            <person name="Stajich J."/>
            <person name="Litt A."/>
        </authorList>
    </citation>
    <scope>NUCLEOTIDE SEQUENCE [LARGE SCALE GENOMIC DNA]</scope>
    <source>
        <strain evidence="1">AR-01</strain>
    </source>
</reference>
<dbReference type="EMBL" id="JACEIK010000757">
    <property type="protein sequence ID" value="MCD7461821.1"/>
    <property type="molecule type" value="Genomic_DNA"/>
</dbReference>
<comment type="caution">
    <text evidence="1">The sequence shown here is derived from an EMBL/GenBank/DDBJ whole genome shotgun (WGS) entry which is preliminary data.</text>
</comment>
<name>A0ABS8SSJ5_DATST</name>
<sequence length="190" mass="22111">MTSLFRQTSIIFCFKCLLFINGPSYFQVLESLGGYWEMRKVKLLGKMHATIELQWVIENGKVALLSLCYYVALKVLETLEVYEIQCEDQSSSTFLVQRQSTILLIRYGFCRGIELAYIFCMYTWLAANWPPTMQIVRLISQDHMNNKQYVGKADFLVFRAMNQHGFLSQLQEKKLVSVLTFNDRVSAARE</sequence>
<keyword evidence="2" id="KW-1185">Reference proteome</keyword>
<gene>
    <name evidence="1" type="ORF">HAX54_047175</name>
</gene>
<organism evidence="1 2">
    <name type="scientific">Datura stramonium</name>
    <name type="common">Jimsonweed</name>
    <name type="synonym">Common thornapple</name>
    <dbReference type="NCBI Taxonomy" id="4076"/>
    <lineage>
        <taxon>Eukaryota</taxon>
        <taxon>Viridiplantae</taxon>
        <taxon>Streptophyta</taxon>
        <taxon>Embryophyta</taxon>
        <taxon>Tracheophyta</taxon>
        <taxon>Spermatophyta</taxon>
        <taxon>Magnoliopsida</taxon>
        <taxon>eudicotyledons</taxon>
        <taxon>Gunneridae</taxon>
        <taxon>Pentapetalae</taxon>
        <taxon>asterids</taxon>
        <taxon>lamiids</taxon>
        <taxon>Solanales</taxon>
        <taxon>Solanaceae</taxon>
        <taxon>Solanoideae</taxon>
        <taxon>Datureae</taxon>
        <taxon>Datura</taxon>
    </lineage>
</organism>
<dbReference type="PANTHER" id="PTHR12433:SF11">
    <property type="entry name" value="MEDIATOR OF RNA POLYMERASE II TRANSCRIPTION SUBUNIT 25"/>
    <property type="match status" value="1"/>
</dbReference>
<evidence type="ECO:0000313" key="1">
    <source>
        <dbReference type="EMBL" id="MCD7461821.1"/>
    </source>
</evidence>
<dbReference type="PANTHER" id="PTHR12433">
    <property type="entry name" value="MEDIATOR OF RNA POLYMERASE II TRANSCRIPTION SUBUNIT 25"/>
    <property type="match status" value="1"/>
</dbReference>